<sequence>MINKLNLDLMKKLENFYTNFNNLKSSFTLSNMENLSTSVNKIVPYIETIYKLNENSNKLLGEQILKELKTIKSKMIVLSMLQKSNLYLDSNFSEYYFIRKSSEALIKYEKYLNLETRYFVNNYNINFLSENIKKSYSNLIISNKEISKKICFSLLKTIKKIQNLINFVEIDYLESLFSMIENIRTLIAYLNLLENLNNDIKTNELIDTIISLEFKYESLLKELMVIKSINLVFYKEKDSTIEFLENNIIKQFKKNKKNILSEIKYLIEIEKTLYLYLEKTKNK</sequence>
<keyword evidence="2" id="KW-1185">Reference proteome</keyword>
<evidence type="ECO:0000313" key="1">
    <source>
        <dbReference type="EMBL" id="BEP27975.1"/>
    </source>
</evidence>
<dbReference type="AlphaFoldDB" id="A0AAU9E268"/>
<dbReference type="EMBL" id="AP028654">
    <property type="protein sequence ID" value="BEP27975.1"/>
    <property type="molecule type" value="Genomic_DNA"/>
</dbReference>
<dbReference type="RefSeq" id="WP_338536332.1">
    <property type="nucleotide sequence ID" value="NZ_AP028654.1"/>
</dbReference>
<dbReference type="Proteomes" id="UP001321786">
    <property type="component" value="Chromosome"/>
</dbReference>
<reference evidence="1 2" key="1">
    <citation type="submission" date="2023-08" db="EMBL/GenBank/DDBJ databases">
        <title>Helicovermis profunda gen. nov., sp. nov., a novel mesophilic, fermentative bacterium within the Bacillota from a deep-sea hydrothermal vent chimney.</title>
        <authorList>
            <person name="Miyazaki U."/>
            <person name="Mizutani D."/>
            <person name="Hashimoto Y."/>
            <person name="Tame A."/>
            <person name="Sawayama S."/>
            <person name="Miyazaki J."/>
            <person name="Takai K."/>
            <person name="Nakagawa S."/>
        </authorList>
    </citation>
    <scope>NUCLEOTIDE SEQUENCE [LARGE SCALE GENOMIC DNA]</scope>
    <source>
        <strain evidence="1 2">S502</strain>
    </source>
</reference>
<proteinExistence type="predicted"/>
<dbReference type="KEGG" id="hprf:HLPR_03060"/>
<accession>A0AAU9E268</accession>
<name>A0AAU9E268_9FIRM</name>
<gene>
    <name evidence="1" type="ORF">HLPR_03060</name>
</gene>
<evidence type="ECO:0000313" key="2">
    <source>
        <dbReference type="Proteomes" id="UP001321786"/>
    </source>
</evidence>
<protein>
    <submittedName>
        <fullName evidence="1">Uncharacterized protein</fullName>
    </submittedName>
</protein>
<organism evidence="1 2">
    <name type="scientific">Helicovermis profundi</name>
    <dbReference type="NCBI Taxonomy" id="3065157"/>
    <lineage>
        <taxon>Bacteria</taxon>
        <taxon>Bacillati</taxon>
        <taxon>Bacillota</taxon>
        <taxon>Clostridia</taxon>
        <taxon>Helicovermis</taxon>
    </lineage>
</organism>